<dbReference type="EMBL" id="LGFO01000199">
    <property type="protein sequence ID" value="KUK35974.1"/>
    <property type="molecule type" value="Genomic_DNA"/>
</dbReference>
<organism evidence="1 2">
    <name type="scientific">Thermacetogenium phaeum</name>
    <dbReference type="NCBI Taxonomy" id="85874"/>
    <lineage>
        <taxon>Bacteria</taxon>
        <taxon>Bacillati</taxon>
        <taxon>Bacillota</taxon>
        <taxon>Clostridia</taxon>
        <taxon>Thermoanaerobacterales</taxon>
        <taxon>Thermoanaerobacteraceae</taxon>
        <taxon>Thermacetogenium</taxon>
    </lineage>
</organism>
<proteinExistence type="predicted"/>
<accession>A0A101FFB7</accession>
<dbReference type="InterPro" id="IPR009665">
    <property type="entry name" value="YyaC"/>
</dbReference>
<name>A0A101FFB7_9THEO</name>
<reference evidence="2" key="1">
    <citation type="journal article" date="2015" name="MBio">
        <title>Genome-Resolved Metagenomic Analysis Reveals Roles for Candidate Phyla and Other Microbial Community Members in Biogeochemical Transformations in Oil Reservoirs.</title>
        <authorList>
            <person name="Hu P."/>
            <person name="Tom L."/>
            <person name="Singh A."/>
            <person name="Thomas B.C."/>
            <person name="Baker B.J."/>
            <person name="Piceno Y.M."/>
            <person name="Andersen G.L."/>
            <person name="Banfield J.F."/>
        </authorList>
    </citation>
    <scope>NUCLEOTIDE SEQUENCE [LARGE SCALE GENOMIC DNA]</scope>
</reference>
<dbReference type="Proteomes" id="UP000053326">
    <property type="component" value="Unassembled WGS sequence"/>
</dbReference>
<dbReference type="AlphaFoldDB" id="A0A101FFB7"/>
<dbReference type="SUPFAM" id="SSF53163">
    <property type="entry name" value="HybD-like"/>
    <property type="match status" value="1"/>
</dbReference>
<dbReference type="Pfam" id="PF06866">
    <property type="entry name" value="DUF1256"/>
    <property type="match status" value="1"/>
</dbReference>
<protein>
    <submittedName>
        <fullName evidence="1">Putative sporulation protein</fullName>
    </submittedName>
</protein>
<feature type="non-terminal residue" evidence="1">
    <location>
        <position position="97"/>
    </location>
</feature>
<gene>
    <name evidence="1" type="ORF">XD66_1315</name>
</gene>
<dbReference type="InterPro" id="IPR023430">
    <property type="entry name" value="Pept_HybD-like_dom_sf"/>
</dbReference>
<evidence type="ECO:0000313" key="2">
    <source>
        <dbReference type="Proteomes" id="UP000053326"/>
    </source>
</evidence>
<evidence type="ECO:0000313" key="1">
    <source>
        <dbReference type="EMBL" id="KUK35974.1"/>
    </source>
</evidence>
<sequence>MIFGLKLQNILSRQETRVSVHDRNAAGELAAQLTGLLGELNPSSFRPVVLLGIGTDRSTGDSLGPLVGSRVNELAPGLLPVFGTLDDPVHAVNLAEK</sequence>
<comment type="caution">
    <text evidence="1">The sequence shown here is derived from an EMBL/GenBank/DDBJ whole genome shotgun (WGS) entry which is preliminary data.</text>
</comment>